<dbReference type="PANTHER" id="PTHR33169">
    <property type="entry name" value="PADR-FAMILY TRANSCRIPTIONAL REGULATOR"/>
    <property type="match status" value="1"/>
</dbReference>
<dbReference type="AlphaFoldDB" id="A0A9X3MVS9"/>
<dbReference type="PANTHER" id="PTHR33169:SF14">
    <property type="entry name" value="TRANSCRIPTIONAL REGULATOR RV3488"/>
    <property type="match status" value="1"/>
</dbReference>
<evidence type="ECO:0000259" key="1">
    <source>
        <dbReference type="Pfam" id="PF03551"/>
    </source>
</evidence>
<dbReference type="InterPro" id="IPR036390">
    <property type="entry name" value="WH_DNA-bd_sf"/>
</dbReference>
<organism evidence="2 3">
    <name type="scientific">Solirubrobacter ginsenosidimutans</name>
    <dbReference type="NCBI Taxonomy" id="490573"/>
    <lineage>
        <taxon>Bacteria</taxon>
        <taxon>Bacillati</taxon>
        <taxon>Actinomycetota</taxon>
        <taxon>Thermoleophilia</taxon>
        <taxon>Solirubrobacterales</taxon>
        <taxon>Solirubrobacteraceae</taxon>
        <taxon>Solirubrobacter</taxon>
    </lineage>
</organism>
<reference evidence="2" key="1">
    <citation type="submission" date="2022-10" db="EMBL/GenBank/DDBJ databases">
        <title>The WGS of Solirubrobacter ginsenosidimutans DSM 21036.</title>
        <authorList>
            <person name="Jiang Z."/>
        </authorList>
    </citation>
    <scope>NUCLEOTIDE SEQUENCE</scope>
    <source>
        <strain evidence="2">DSM 21036</strain>
    </source>
</reference>
<proteinExistence type="predicted"/>
<feature type="domain" description="Transcription regulator PadR N-terminal" evidence="1">
    <location>
        <begin position="8"/>
        <end position="84"/>
    </location>
</feature>
<comment type="caution">
    <text evidence="2">The sequence shown here is derived from an EMBL/GenBank/DDBJ whole genome shotgun (WGS) entry which is preliminary data.</text>
</comment>
<dbReference type="InterPro" id="IPR036388">
    <property type="entry name" value="WH-like_DNA-bd_sf"/>
</dbReference>
<evidence type="ECO:0000313" key="3">
    <source>
        <dbReference type="Proteomes" id="UP001149140"/>
    </source>
</evidence>
<name>A0A9X3MVS9_9ACTN</name>
<keyword evidence="3" id="KW-1185">Reference proteome</keyword>
<sequence>MSATRLLVLGAIRTMQPVHGYVVRRELVSWRLEETTNVKPGSIYGAIRTLVKDGCVAVHERSGGDDRPERTTYVLTGEGEKEFQLMLREAWWKVSSPKEPLIPALTMLLFLPREELVRALEARIGALEGSLDGLTFQRSTIKDGATGADGDIPEHVREILDFVSMRTRAEIEWTKGLRKRLRDGAYTFAGEPGFPDLGPGRGWNSQA</sequence>
<accession>A0A9X3MVS9</accession>
<dbReference type="SUPFAM" id="SSF46785">
    <property type="entry name" value="Winged helix' DNA-binding domain"/>
    <property type="match status" value="1"/>
</dbReference>
<dbReference type="Gene3D" id="1.10.10.10">
    <property type="entry name" value="Winged helix-like DNA-binding domain superfamily/Winged helix DNA-binding domain"/>
    <property type="match status" value="1"/>
</dbReference>
<dbReference type="InterPro" id="IPR052509">
    <property type="entry name" value="Metal_resp_DNA-bind_regulator"/>
</dbReference>
<evidence type="ECO:0000313" key="2">
    <source>
        <dbReference type="EMBL" id="MDA0163639.1"/>
    </source>
</evidence>
<protein>
    <submittedName>
        <fullName evidence="2">PadR family transcriptional regulator</fullName>
    </submittedName>
</protein>
<dbReference type="Pfam" id="PF03551">
    <property type="entry name" value="PadR"/>
    <property type="match status" value="1"/>
</dbReference>
<dbReference type="RefSeq" id="WP_270042884.1">
    <property type="nucleotide sequence ID" value="NZ_JAPDOD010000026.1"/>
</dbReference>
<dbReference type="Proteomes" id="UP001149140">
    <property type="component" value="Unassembled WGS sequence"/>
</dbReference>
<dbReference type="EMBL" id="JAPDOD010000026">
    <property type="protein sequence ID" value="MDA0163639.1"/>
    <property type="molecule type" value="Genomic_DNA"/>
</dbReference>
<dbReference type="InterPro" id="IPR005149">
    <property type="entry name" value="Tscrpt_reg_PadR_N"/>
</dbReference>
<gene>
    <name evidence="2" type="ORF">OM076_25420</name>
</gene>